<dbReference type="GO" id="GO:0051239">
    <property type="term" value="P:regulation of multicellular organismal process"/>
    <property type="evidence" value="ECO:0007669"/>
    <property type="project" value="UniProtKB-ARBA"/>
</dbReference>
<gene>
    <name evidence="4" type="ORF">BDFB_010141</name>
</gene>
<dbReference type="Gene3D" id="2.60.200.10">
    <property type="match status" value="1"/>
</dbReference>
<evidence type="ECO:0000313" key="5">
    <source>
        <dbReference type="Proteomes" id="UP000292052"/>
    </source>
</evidence>
<dbReference type="GO" id="GO:0050793">
    <property type="term" value="P:regulation of developmental process"/>
    <property type="evidence" value="ECO:0007669"/>
    <property type="project" value="UniProtKB-ARBA"/>
</dbReference>
<keyword evidence="5" id="KW-1185">Reference proteome</keyword>
<evidence type="ECO:0000259" key="3">
    <source>
        <dbReference type="PROSITE" id="PS51076"/>
    </source>
</evidence>
<protein>
    <submittedName>
        <fullName evidence="4">MH2 domain containing protein</fullName>
    </submittedName>
</protein>
<accession>A0A482V9R5</accession>
<organism evidence="4 5">
    <name type="scientific">Asbolus verrucosus</name>
    <name type="common">Desert ironclad beetle</name>
    <dbReference type="NCBI Taxonomy" id="1661398"/>
    <lineage>
        <taxon>Eukaryota</taxon>
        <taxon>Metazoa</taxon>
        <taxon>Ecdysozoa</taxon>
        <taxon>Arthropoda</taxon>
        <taxon>Hexapoda</taxon>
        <taxon>Insecta</taxon>
        <taxon>Pterygota</taxon>
        <taxon>Neoptera</taxon>
        <taxon>Endopterygota</taxon>
        <taxon>Coleoptera</taxon>
        <taxon>Polyphaga</taxon>
        <taxon>Cucujiformia</taxon>
        <taxon>Tenebrionidae</taxon>
        <taxon>Pimeliinae</taxon>
        <taxon>Asbolus</taxon>
    </lineage>
</organism>
<dbReference type="AlphaFoldDB" id="A0A482V9R5"/>
<dbReference type="GO" id="GO:0000978">
    <property type="term" value="F:RNA polymerase II cis-regulatory region sequence-specific DNA binding"/>
    <property type="evidence" value="ECO:0007669"/>
    <property type="project" value="TreeGrafter"/>
</dbReference>
<dbReference type="PROSITE" id="PS51076">
    <property type="entry name" value="MH2"/>
    <property type="match status" value="1"/>
</dbReference>
<dbReference type="GO" id="GO:0071144">
    <property type="term" value="C:heteromeric SMAD protein complex"/>
    <property type="evidence" value="ECO:0007669"/>
    <property type="project" value="TreeGrafter"/>
</dbReference>
<dbReference type="OrthoDB" id="6681998at2759"/>
<evidence type="ECO:0000256" key="1">
    <source>
        <dbReference type="ARBA" id="ARBA00023015"/>
    </source>
</evidence>
<dbReference type="SUPFAM" id="SSF49879">
    <property type="entry name" value="SMAD/FHA domain"/>
    <property type="match status" value="1"/>
</dbReference>
<dbReference type="GO" id="GO:0030509">
    <property type="term" value="P:BMP signaling pathway"/>
    <property type="evidence" value="ECO:0007669"/>
    <property type="project" value="TreeGrafter"/>
</dbReference>
<comment type="caution">
    <text evidence="4">The sequence shown here is derived from an EMBL/GenBank/DDBJ whole genome shotgun (WGS) entry which is preliminary data.</text>
</comment>
<dbReference type="STRING" id="1661398.A0A482V9R5"/>
<sequence length="242" mass="27498">MSCNGKIASPSSASRQPHASDGNFDFCSIADDETVVEPETVSPPWATIDYYELDSRVGETFECTSTCIHVDGYTNPDLRKHPHRFRLGRLINPKPRSLDVMNVRNQIGGGVRLYYLNGQIYARCATNFAVFVHSTYYNHISGYDPDTICTMNMFQCRIMPLFRDDRFAKWLAEAVGQGSEVVHKLAKMCTIRISFGKGWGKWGKKDPHITSVPCWIEIKLQRQLKVVERALREMGAPNNLHH</sequence>
<name>A0A482V9R5_ASBVE</name>
<proteinExistence type="predicted"/>
<dbReference type="SMART" id="SM00524">
    <property type="entry name" value="DWB"/>
    <property type="match status" value="1"/>
</dbReference>
<dbReference type="PANTHER" id="PTHR13703">
    <property type="entry name" value="SMAD"/>
    <property type="match status" value="1"/>
</dbReference>
<dbReference type="InterPro" id="IPR008984">
    <property type="entry name" value="SMAD_FHA_dom_sf"/>
</dbReference>
<dbReference type="PANTHER" id="PTHR13703:SF61">
    <property type="entry name" value="PROTEIN MOTHERS AGAINST DPP"/>
    <property type="match status" value="1"/>
</dbReference>
<dbReference type="GO" id="GO:0009791">
    <property type="term" value="P:post-embryonic development"/>
    <property type="evidence" value="ECO:0007669"/>
    <property type="project" value="UniProtKB-ARBA"/>
</dbReference>
<evidence type="ECO:0000256" key="2">
    <source>
        <dbReference type="ARBA" id="ARBA00023163"/>
    </source>
</evidence>
<evidence type="ECO:0000313" key="4">
    <source>
        <dbReference type="EMBL" id="RZB39930.1"/>
    </source>
</evidence>
<dbReference type="GO" id="GO:0060395">
    <property type="term" value="P:SMAD protein signal transduction"/>
    <property type="evidence" value="ECO:0007669"/>
    <property type="project" value="TreeGrafter"/>
</dbReference>
<dbReference type="InterPro" id="IPR013790">
    <property type="entry name" value="Dwarfin"/>
</dbReference>
<dbReference type="Proteomes" id="UP000292052">
    <property type="component" value="Unassembled WGS sequence"/>
</dbReference>
<dbReference type="InterPro" id="IPR001132">
    <property type="entry name" value="SMAD_dom_Dwarfin-type"/>
</dbReference>
<keyword evidence="2" id="KW-0804">Transcription</keyword>
<reference evidence="4 5" key="1">
    <citation type="submission" date="2017-03" db="EMBL/GenBank/DDBJ databases">
        <title>Genome of the blue death feigning beetle - Asbolus verrucosus.</title>
        <authorList>
            <person name="Rider S.D."/>
        </authorList>
    </citation>
    <scope>NUCLEOTIDE SEQUENCE [LARGE SCALE GENOMIC DNA]</scope>
    <source>
        <strain evidence="4">Butters</strain>
        <tissue evidence="4">Head and leg muscle</tissue>
    </source>
</reference>
<dbReference type="GO" id="GO:0009653">
    <property type="term" value="P:anatomical structure morphogenesis"/>
    <property type="evidence" value="ECO:0007669"/>
    <property type="project" value="TreeGrafter"/>
</dbReference>
<feature type="domain" description="MH2" evidence="3">
    <location>
        <begin position="45"/>
        <end position="242"/>
    </location>
</feature>
<dbReference type="GO" id="GO:0030154">
    <property type="term" value="P:cell differentiation"/>
    <property type="evidence" value="ECO:0007669"/>
    <property type="project" value="TreeGrafter"/>
</dbReference>
<dbReference type="GO" id="GO:0000981">
    <property type="term" value="F:DNA-binding transcription factor activity, RNA polymerase II-specific"/>
    <property type="evidence" value="ECO:0007669"/>
    <property type="project" value="TreeGrafter"/>
</dbReference>
<dbReference type="Pfam" id="PF03166">
    <property type="entry name" value="MH2"/>
    <property type="match status" value="1"/>
</dbReference>
<dbReference type="InterPro" id="IPR017855">
    <property type="entry name" value="SMAD-like_dom_sf"/>
</dbReference>
<keyword evidence="1" id="KW-0805">Transcription regulation</keyword>
<dbReference type="EMBL" id="QDEB01123991">
    <property type="protein sequence ID" value="RZB39930.1"/>
    <property type="molecule type" value="Genomic_DNA"/>
</dbReference>
<dbReference type="GO" id="GO:0070411">
    <property type="term" value="F:I-SMAD binding"/>
    <property type="evidence" value="ECO:0007669"/>
    <property type="project" value="TreeGrafter"/>
</dbReference>